<evidence type="ECO:0000256" key="6">
    <source>
        <dbReference type="ARBA" id="ARBA00022989"/>
    </source>
</evidence>
<dbReference type="InterPro" id="IPR011701">
    <property type="entry name" value="MFS"/>
</dbReference>
<proteinExistence type="inferred from homology"/>
<dbReference type="InterPro" id="IPR036259">
    <property type="entry name" value="MFS_trans_sf"/>
</dbReference>
<dbReference type="PANTHER" id="PTHR23504:SF15">
    <property type="entry name" value="MAJOR FACILITATOR SUPERFAMILY (MFS) PROFILE DOMAIN-CONTAINING PROTEIN"/>
    <property type="match status" value="1"/>
</dbReference>
<feature type="transmembrane region" description="Helical" evidence="8">
    <location>
        <begin position="35"/>
        <end position="54"/>
    </location>
</feature>
<feature type="transmembrane region" description="Helical" evidence="8">
    <location>
        <begin position="5"/>
        <end position="23"/>
    </location>
</feature>
<comment type="subcellular location">
    <subcellularLocation>
        <location evidence="2">Membrane</location>
        <topology evidence="2">Multi-pass membrane protein</topology>
    </subcellularLocation>
</comment>
<feature type="transmembrane region" description="Helical" evidence="8">
    <location>
        <begin position="89"/>
        <end position="112"/>
    </location>
</feature>
<accession>A0A917F7Z0</accession>
<feature type="transmembrane region" description="Helical" evidence="8">
    <location>
        <begin position="300"/>
        <end position="323"/>
    </location>
</feature>
<dbReference type="PROSITE" id="PS00216">
    <property type="entry name" value="SUGAR_TRANSPORT_1"/>
    <property type="match status" value="1"/>
</dbReference>
<dbReference type="Pfam" id="PF07690">
    <property type="entry name" value="MFS_1"/>
    <property type="match status" value="2"/>
</dbReference>
<dbReference type="GO" id="GO:0016020">
    <property type="term" value="C:membrane"/>
    <property type="evidence" value="ECO:0007669"/>
    <property type="project" value="UniProtKB-SubCell"/>
</dbReference>
<dbReference type="RefSeq" id="WP_188661037.1">
    <property type="nucleotide sequence ID" value="NZ_BMHV01000003.1"/>
</dbReference>
<feature type="transmembrane region" description="Helical" evidence="8">
    <location>
        <begin position="66"/>
        <end position="83"/>
    </location>
</feature>
<comment type="caution">
    <text evidence="10">The sequence shown here is derived from an EMBL/GenBank/DDBJ whole genome shotgun (WGS) entry which is preliminary data.</text>
</comment>
<reference evidence="10" key="2">
    <citation type="submission" date="2020-09" db="EMBL/GenBank/DDBJ databases">
        <authorList>
            <person name="Sun Q."/>
            <person name="Zhou Y."/>
        </authorList>
    </citation>
    <scope>NUCLEOTIDE SEQUENCE</scope>
    <source>
        <strain evidence="10">CGMCC 1.15254</strain>
    </source>
</reference>
<evidence type="ECO:0000256" key="5">
    <source>
        <dbReference type="ARBA" id="ARBA00022692"/>
    </source>
</evidence>
<dbReference type="SUPFAM" id="SSF103473">
    <property type="entry name" value="MFS general substrate transporter"/>
    <property type="match status" value="1"/>
</dbReference>
<feature type="transmembrane region" description="Helical" evidence="8">
    <location>
        <begin position="277"/>
        <end position="294"/>
    </location>
</feature>
<evidence type="ECO:0000256" key="7">
    <source>
        <dbReference type="ARBA" id="ARBA00023136"/>
    </source>
</evidence>
<dbReference type="InterPro" id="IPR001958">
    <property type="entry name" value="Tet-R_TetA/multi-R_MdtG-like"/>
</dbReference>
<comment type="similarity">
    <text evidence="3">Belongs to the major facilitator superfamily. TCR/Tet family.</text>
</comment>
<keyword evidence="6 8" id="KW-1133">Transmembrane helix</keyword>
<dbReference type="PRINTS" id="PR01035">
    <property type="entry name" value="TCRTETA"/>
</dbReference>
<evidence type="ECO:0000256" key="3">
    <source>
        <dbReference type="ARBA" id="ARBA00007520"/>
    </source>
</evidence>
<feature type="transmembrane region" description="Helical" evidence="8">
    <location>
        <begin position="124"/>
        <end position="145"/>
    </location>
</feature>
<dbReference type="Proteomes" id="UP000632498">
    <property type="component" value="Unassembled WGS sequence"/>
</dbReference>
<dbReference type="Gene3D" id="1.20.1250.20">
    <property type="entry name" value="MFS general substrate transporter like domains"/>
    <property type="match status" value="1"/>
</dbReference>
<feature type="transmembrane region" description="Helical" evidence="8">
    <location>
        <begin position="344"/>
        <end position="361"/>
    </location>
</feature>
<evidence type="ECO:0000259" key="9">
    <source>
        <dbReference type="PROSITE" id="PS50850"/>
    </source>
</evidence>
<comment type="function">
    <text evidence="1">Resistance to tetracycline by an active tetracycline efflux. This is an energy-dependent process that decreases the accumulation of the antibiotic in whole cells. This protein functions as a metal-tetracycline/H(+) antiporter.</text>
</comment>
<evidence type="ECO:0000256" key="4">
    <source>
        <dbReference type="ARBA" id="ARBA00022448"/>
    </source>
</evidence>
<sequence length="398" mass="42402">MFVLFLVVFIDLVGFGIVIPLLPFFGEHFNASPDVVTLLLATYSVTQLISAPVLGRLSDRYGRRPILLFSLLGSIITYVWLGFAETLTMLFLARAFNGFMAGNIATAFAYIADITTPENRAKGMGVIGAAFGLGFIMGPAIGGVLAGPDAATANFQLPALCAAGLSAIAFVIALVKLKESMTDETRAKIAALPPRKHWKSFFETLSRPHLGFLIGLSFVCTFVFAGMETTFAMWTRRQFDWGPEQNGYLFAFLGIISALIQGGLIGRLSKKFGEGKLVVAGTLFLGAGLGLIPLSHTVPMLMAATMVLAIGFALSTPSLNSLISFEASETERGGVMGASRSASTLSRVLGPVLAGVLFAQIGRDAPYYAGMVIMLIATLIAYSKLMSKKTAKPLEVNK</sequence>
<evidence type="ECO:0000313" key="11">
    <source>
        <dbReference type="Proteomes" id="UP000632498"/>
    </source>
</evidence>
<evidence type="ECO:0000256" key="8">
    <source>
        <dbReference type="SAM" id="Phobius"/>
    </source>
</evidence>
<dbReference type="EMBL" id="BMHV01000003">
    <property type="protein sequence ID" value="GGF54416.1"/>
    <property type="molecule type" value="Genomic_DNA"/>
</dbReference>
<feature type="domain" description="Major facilitator superfamily (MFS) profile" evidence="9">
    <location>
        <begin position="1"/>
        <end position="389"/>
    </location>
</feature>
<dbReference type="CDD" id="cd17330">
    <property type="entry name" value="MFS_SLC46_TetA_like"/>
    <property type="match status" value="1"/>
</dbReference>
<keyword evidence="5 8" id="KW-0812">Transmembrane</keyword>
<dbReference type="InterPro" id="IPR005829">
    <property type="entry name" value="Sugar_transporter_CS"/>
</dbReference>
<keyword evidence="11" id="KW-1185">Reference proteome</keyword>
<feature type="transmembrane region" description="Helical" evidence="8">
    <location>
        <begin position="367"/>
        <end position="385"/>
    </location>
</feature>
<dbReference type="AlphaFoldDB" id="A0A917F7Z0"/>
<dbReference type="GO" id="GO:0022857">
    <property type="term" value="F:transmembrane transporter activity"/>
    <property type="evidence" value="ECO:0007669"/>
    <property type="project" value="InterPro"/>
</dbReference>
<feature type="transmembrane region" description="Helical" evidence="8">
    <location>
        <begin position="157"/>
        <end position="177"/>
    </location>
</feature>
<feature type="transmembrane region" description="Helical" evidence="8">
    <location>
        <begin position="209"/>
        <end position="227"/>
    </location>
</feature>
<dbReference type="PROSITE" id="PS50850">
    <property type="entry name" value="MFS"/>
    <property type="match status" value="1"/>
</dbReference>
<evidence type="ECO:0000256" key="1">
    <source>
        <dbReference type="ARBA" id="ARBA00003279"/>
    </source>
</evidence>
<dbReference type="InterPro" id="IPR020846">
    <property type="entry name" value="MFS_dom"/>
</dbReference>
<keyword evidence="7 8" id="KW-0472">Membrane</keyword>
<reference evidence="10" key="1">
    <citation type="journal article" date="2014" name="Int. J. Syst. Evol. Microbiol.">
        <title>Complete genome sequence of Corynebacterium casei LMG S-19264T (=DSM 44701T), isolated from a smear-ripened cheese.</title>
        <authorList>
            <consortium name="US DOE Joint Genome Institute (JGI-PGF)"/>
            <person name="Walter F."/>
            <person name="Albersmeier A."/>
            <person name="Kalinowski J."/>
            <person name="Ruckert C."/>
        </authorList>
    </citation>
    <scope>NUCLEOTIDE SEQUENCE</scope>
    <source>
        <strain evidence="10">CGMCC 1.15254</strain>
    </source>
</reference>
<gene>
    <name evidence="10" type="ORF">GCM10011332_04760</name>
</gene>
<evidence type="ECO:0000313" key="10">
    <source>
        <dbReference type="EMBL" id="GGF54416.1"/>
    </source>
</evidence>
<keyword evidence="4" id="KW-0813">Transport</keyword>
<protein>
    <submittedName>
        <fullName evidence="10">Tetracycline resistance MFS efflux pump</fullName>
    </submittedName>
</protein>
<dbReference type="PANTHER" id="PTHR23504">
    <property type="entry name" value="MAJOR FACILITATOR SUPERFAMILY DOMAIN-CONTAINING PROTEIN 10"/>
    <property type="match status" value="1"/>
</dbReference>
<feature type="transmembrane region" description="Helical" evidence="8">
    <location>
        <begin position="247"/>
        <end position="265"/>
    </location>
</feature>
<name>A0A917F7Z0_9PROT</name>
<organism evidence="10 11">
    <name type="scientific">Terasakiella brassicae</name>
    <dbReference type="NCBI Taxonomy" id="1634917"/>
    <lineage>
        <taxon>Bacteria</taxon>
        <taxon>Pseudomonadati</taxon>
        <taxon>Pseudomonadota</taxon>
        <taxon>Alphaproteobacteria</taxon>
        <taxon>Rhodospirillales</taxon>
        <taxon>Terasakiellaceae</taxon>
        <taxon>Terasakiella</taxon>
    </lineage>
</organism>
<evidence type="ECO:0000256" key="2">
    <source>
        <dbReference type="ARBA" id="ARBA00004141"/>
    </source>
</evidence>